<evidence type="ECO:0000256" key="4">
    <source>
        <dbReference type="ARBA" id="ARBA00022692"/>
    </source>
</evidence>
<gene>
    <name evidence="10" type="primary">secF</name>
    <name evidence="9" type="synonym">secD</name>
    <name evidence="14" type="ORF">Spa11_36860</name>
</gene>
<feature type="region of interest" description="Disordered" evidence="11">
    <location>
        <begin position="44"/>
        <end position="120"/>
    </location>
</feature>
<reference evidence="14 15" key="1">
    <citation type="submission" date="2019-02" db="EMBL/GenBank/DDBJ databases">
        <title>Deep-cultivation of Planctomycetes and their phenomic and genomic characterization uncovers novel biology.</title>
        <authorList>
            <person name="Wiegand S."/>
            <person name="Jogler M."/>
            <person name="Boedeker C."/>
            <person name="Pinto D."/>
            <person name="Vollmers J."/>
            <person name="Rivas-Marin E."/>
            <person name="Kohn T."/>
            <person name="Peeters S.H."/>
            <person name="Heuer A."/>
            <person name="Rast P."/>
            <person name="Oberbeckmann S."/>
            <person name="Bunk B."/>
            <person name="Jeske O."/>
            <person name="Meyerdierks A."/>
            <person name="Storesund J.E."/>
            <person name="Kallscheuer N."/>
            <person name="Luecker S."/>
            <person name="Lage O.M."/>
            <person name="Pohl T."/>
            <person name="Merkel B.J."/>
            <person name="Hornburger P."/>
            <person name="Mueller R.-W."/>
            <person name="Bruemmer F."/>
            <person name="Labrenz M."/>
            <person name="Spormann A.M."/>
            <person name="Op den Camp H."/>
            <person name="Overmann J."/>
            <person name="Amann R."/>
            <person name="Jetten M.S.M."/>
            <person name="Mascher T."/>
            <person name="Medema M.H."/>
            <person name="Devos D.P."/>
            <person name="Kaster A.-K."/>
            <person name="Ovreas L."/>
            <person name="Rohde M."/>
            <person name="Galperin M.Y."/>
            <person name="Jogler C."/>
        </authorList>
    </citation>
    <scope>NUCLEOTIDE SEQUENCE [LARGE SCALE GENOMIC DNA]</scope>
    <source>
        <strain evidence="14 15">Spa11</strain>
    </source>
</reference>
<dbReference type="AlphaFoldDB" id="A0A518KCG5"/>
<evidence type="ECO:0000256" key="1">
    <source>
        <dbReference type="ARBA" id="ARBA00004651"/>
    </source>
</evidence>
<dbReference type="Gene3D" id="1.20.1640.10">
    <property type="entry name" value="Multidrug efflux transporter AcrB transmembrane domain"/>
    <property type="match status" value="2"/>
</dbReference>
<dbReference type="Pfam" id="PF02355">
    <property type="entry name" value="SecD_SecF_C"/>
    <property type="match status" value="2"/>
</dbReference>
<evidence type="ECO:0000256" key="8">
    <source>
        <dbReference type="ARBA" id="ARBA00023136"/>
    </source>
</evidence>
<feature type="transmembrane region" description="Helical" evidence="9">
    <location>
        <begin position="566"/>
        <end position="587"/>
    </location>
</feature>
<keyword evidence="5 9" id="KW-0653">Protein transport</keyword>
<evidence type="ECO:0000259" key="13">
    <source>
        <dbReference type="Pfam" id="PF22599"/>
    </source>
</evidence>
<evidence type="ECO:0000313" key="14">
    <source>
        <dbReference type="EMBL" id="QDV75468.1"/>
    </source>
</evidence>
<dbReference type="RefSeq" id="WP_145114772.1">
    <property type="nucleotide sequence ID" value="NZ_CP036349.1"/>
</dbReference>
<dbReference type="GO" id="GO:0043952">
    <property type="term" value="P:protein transport by the Sec complex"/>
    <property type="evidence" value="ECO:0007669"/>
    <property type="project" value="UniProtKB-UniRule"/>
</dbReference>
<dbReference type="HAMAP" id="MF_01463_B">
    <property type="entry name" value="SecD_B"/>
    <property type="match status" value="1"/>
</dbReference>
<dbReference type="GO" id="GO:0006605">
    <property type="term" value="P:protein targeting"/>
    <property type="evidence" value="ECO:0007669"/>
    <property type="project" value="UniProtKB-UniRule"/>
</dbReference>
<dbReference type="InterPro" id="IPR005665">
    <property type="entry name" value="SecF_bac"/>
</dbReference>
<dbReference type="NCBIfam" id="TIGR00966">
    <property type="entry name" value="transloc_SecF"/>
    <property type="match status" value="1"/>
</dbReference>
<feature type="domain" description="Protein export membrane protein SecD/SecF C-terminal" evidence="12">
    <location>
        <begin position="493"/>
        <end position="659"/>
    </location>
</feature>
<comment type="caution">
    <text evidence="9">Lacks conserved residue(s) required for the propagation of feature annotation.</text>
</comment>
<evidence type="ECO:0000256" key="3">
    <source>
        <dbReference type="ARBA" id="ARBA00022475"/>
    </source>
</evidence>
<dbReference type="PANTHER" id="PTHR30081:SF1">
    <property type="entry name" value="PROTEIN TRANSLOCASE SUBUNIT SECD"/>
    <property type="match status" value="1"/>
</dbReference>
<dbReference type="Proteomes" id="UP000316426">
    <property type="component" value="Chromosome"/>
</dbReference>
<feature type="transmembrane region" description="Helical" evidence="9">
    <location>
        <begin position="923"/>
        <end position="940"/>
    </location>
</feature>
<feature type="transmembrane region" description="Helical" evidence="9">
    <location>
        <begin position="608"/>
        <end position="630"/>
    </location>
</feature>
<comment type="similarity">
    <text evidence="9">Belongs to the SecD/SecF family. SecD subfamily.</text>
</comment>
<dbReference type="Pfam" id="PF22599">
    <property type="entry name" value="SecDF_P1_head"/>
    <property type="match status" value="1"/>
</dbReference>
<keyword evidence="4 9" id="KW-0812">Transmembrane</keyword>
<feature type="transmembrane region" description="Helical" evidence="9">
    <location>
        <begin position="988"/>
        <end position="1013"/>
    </location>
</feature>
<accession>A0A518KCG5</accession>
<dbReference type="FunFam" id="1.20.1640.10:FF:000004">
    <property type="entry name" value="Protein translocase subunit SecD"/>
    <property type="match status" value="1"/>
</dbReference>
<proteinExistence type="inferred from homology"/>
<dbReference type="InterPro" id="IPR048634">
    <property type="entry name" value="SecD_SecF_C"/>
</dbReference>
<dbReference type="GO" id="GO:0065002">
    <property type="term" value="P:intracellular protein transmembrane transport"/>
    <property type="evidence" value="ECO:0007669"/>
    <property type="project" value="UniProtKB-UniRule"/>
</dbReference>
<feature type="domain" description="Protein export membrane protein SecD/SecF C-terminal" evidence="12">
    <location>
        <begin position="908"/>
        <end position="1094"/>
    </location>
</feature>
<evidence type="ECO:0000256" key="9">
    <source>
        <dbReference type="HAMAP-Rule" id="MF_01463"/>
    </source>
</evidence>
<evidence type="ECO:0000256" key="6">
    <source>
        <dbReference type="ARBA" id="ARBA00022989"/>
    </source>
</evidence>
<keyword evidence="2 9" id="KW-0813">Transport</keyword>
<feature type="compositionally biased region" description="Low complexity" evidence="11">
    <location>
        <begin position="44"/>
        <end position="55"/>
    </location>
</feature>
<evidence type="ECO:0000259" key="12">
    <source>
        <dbReference type="Pfam" id="PF02355"/>
    </source>
</evidence>
<dbReference type="InterPro" id="IPR055344">
    <property type="entry name" value="SecD_SecF_C_bact"/>
</dbReference>
<feature type="transmembrane region" description="Helical" evidence="9">
    <location>
        <begin position="539"/>
        <end position="560"/>
    </location>
</feature>
<organism evidence="14 15">
    <name type="scientific">Botrimarina mediterranea</name>
    <dbReference type="NCBI Taxonomy" id="2528022"/>
    <lineage>
        <taxon>Bacteria</taxon>
        <taxon>Pseudomonadati</taxon>
        <taxon>Planctomycetota</taxon>
        <taxon>Planctomycetia</taxon>
        <taxon>Pirellulales</taxon>
        <taxon>Lacipirellulaceae</taxon>
        <taxon>Botrimarina</taxon>
    </lineage>
</organism>
<feature type="compositionally biased region" description="Low complexity" evidence="11">
    <location>
        <begin position="107"/>
        <end position="120"/>
    </location>
</feature>
<dbReference type="InterPro" id="IPR054384">
    <property type="entry name" value="SecDF_P1_head"/>
</dbReference>
<dbReference type="PANTHER" id="PTHR30081">
    <property type="entry name" value="PROTEIN-EXPORT MEMBRANE PROTEIN SEC"/>
    <property type="match status" value="1"/>
</dbReference>
<name>A0A518KCG5_9BACT</name>
<dbReference type="Gene3D" id="3.30.1360.200">
    <property type="match status" value="1"/>
</dbReference>
<evidence type="ECO:0000256" key="7">
    <source>
        <dbReference type="ARBA" id="ARBA00023010"/>
    </source>
</evidence>
<comment type="subunit">
    <text evidence="9">Forms a complex with SecF. Part of the essential Sec protein translocation apparatus which comprises SecA, SecYEG and auxiliary proteins SecDF. Other proteins may also be involved.</text>
</comment>
<dbReference type="NCBIfam" id="TIGR00916">
    <property type="entry name" value="2A0604s01"/>
    <property type="match status" value="1"/>
</dbReference>
<dbReference type="GO" id="GO:0005886">
    <property type="term" value="C:plasma membrane"/>
    <property type="evidence" value="ECO:0007669"/>
    <property type="project" value="UniProtKB-SubCell"/>
</dbReference>
<evidence type="ECO:0000256" key="5">
    <source>
        <dbReference type="ARBA" id="ARBA00022927"/>
    </source>
</evidence>
<feature type="transmembrane region" description="Helical" evidence="9">
    <location>
        <begin position="636"/>
        <end position="660"/>
    </location>
</feature>
<feature type="compositionally biased region" description="Low complexity" evidence="11">
    <location>
        <begin position="63"/>
        <end position="76"/>
    </location>
</feature>
<evidence type="ECO:0000256" key="2">
    <source>
        <dbReference type="ARBA" id="ARBA00022448"/>
    </source>
</evidence>
<keyword evidence="15" id="KW-1185">Reference proteome</keyword>
<sequence>MSIPTHDLTGRNQLTRRTGSLGWLLASLTLALVAMAPVVAQESETPAAPAAQEAEAPAEEAAEAPTADDALAPDAEVTSEEEMEAGDAAISAVPDGAEPAPAGKGVPSSPSANSDDSPAAGAIDEVASDAAAAASTERILGVLATLAAIIVPIVLGNWLAKKWRMPEQAWRLAIIFTVFSVAALTVATGQFKGGPDLAGGITLVYELADTSGAAPASGDVAPVEANALDTEADEETRGETDTDDAEAESTETSPQRKVDIDKLIDALAQRIDPAGTKEVSIRNYGGAIEIIIPKAGDSDLEYIKRRITDLGQLEFRIVADPRWTEDRSIIEKAQLLGPSEKLVVLNDKPVAEWVEYNEKEFGEDDSRLVQRTAGSRKEALVLLDRHNVTGEFLRNASKSYDEIGAPIVIFNFDTIGSRKFGRFTGENLENPSTGVKRFLGILLDKNLLSAPSLNDRITSSGQISIGSGADAEKEVDYIVGILNAGSLPAALNKTPISEETISPTLGATTIQKGKYAITVSLVGILVFMVLYYRFAGVMACFALLGMLLLVLASMVLMQAAFTLPGIAGIVLTIGMAVDANVLIYERMREEMKKGASLRMAIRNGFDKAFSSIFDANVTSLIAAVVLYSVGTGPIKGFGVTMFLGILMSMFTAVFCSRTFFDIAERRRWIKKLSFGSMIGETNFDFIGKAIPAMVLSLVVIGIGLAGVFGRGTNLLDIDFTGGSSVTMVLKQDEAMSIAEVTEALTPELGDKNLLVVARTDDDNVEAAPQNRYTISTNVDDVDAVEALIVELFGDKLQTFDVQLGEPEAYTEAGGSTGTLLPLVFNEGQGFGENDGLAHDALVAQLKDILAAQGRSGIAPQVENDDYTSGSGQRFKDWTLRLPLSEEETTAVAQTLQSDLADEPLFPLTSKIGGRVASDLQSKAIWSTVLTLIGITAYLWFRFQSVAYGLAAALALVHDVLVTLGAIALSSWVVQSVPALATALQVDSFQISLTILAAFITIIGYSLNDTIVIFDRIREIKGKSPRVTKDIINKAINQTLSRTILTAVTTLIVVVILYFFGGAGIHAFAFAMVIGVIAGTYSTVFIATPALLWMIGGGDGTKTAAGNSPRKAA</sequence>
<feature type="transmembrane region" description="Helical" evidence="9">
    <location>
        <begin position="685"/>
        <end position="708"/>
    </location>
</feature>
<dbReference type="KEGG" id="bmei:Spa11_36860"/>
<dbReference type="InterPro" id="IPR022813">
    <property type="entry name" value="SecD/SecF_arch_bac"/>
</dbReference>
<evidence type="ECO:0000256" key="10">
    <source>
        <dbReference type="HAMAP-Rule" id="MF_01464"/>
    </source>
</evidence>
<evidence type="ECO:0000256" key="11">
    <source>
        <dbReference type="SAM" id="MobiDB-lite"/>
    </source>
</evidence>
<evidence type="ECO:0000313" key="15">
    <source>
        <dbReference type="Proteomes" id="UP000316426"/>
    </source>
</evidence>
<feature type="transmembrane region" description="Helical" evidence="9">
    <location>
        <begin position="515"/>
        <end position="532"/>
    </location>
</feature>
<comment type="function">
    <text evidence="9">Part of the Sec protein translocase complex. Interacts with the SecYEG preprotein conducting channel. SecDF uses the proton motive force (PMF) to complete protein translocation after the ATP-dependent function of SecA.</text>
</comment>
<keyword evidence="8 9" id="KW-0472">Membrane</keyword>
<protein>
    <recommendedName>
        <fullName evidence="9 10">Multifunctional fusion protein</fullName>
    </recommendedName>
    <domain>
        <recommendedName>
            <fullName evidence="9">Protein translocase subunit SecD</fullName>
        </recommendedName>
    </domain>
    <domain>
        <recommendedName>
            <fullName evidence="10">Protein-export membrane protein SecF</fullName>
        </recommendedName>
    </domain>
</protein>
<feature type="transmembrane region" description="Helical" evidence="9">
    <location>
        <begin position="139"/>
        <end position="160"/>
    </location>
</feature>
<dbReference type="Gene3D" id="3.30.70.3400">
    <property type="match status" value="1"/>
</dbReference>
<dbReference type="NCBIfam" id="TIGR01129">
    <property type="entry name" value="secD"/>
    <property type="match status" value="1"/>
</dbReference>
<dbReference type="InterPro" id="IPR005791">
    <property type="entry name" value="SecD"/>
</dbReference>
<dbReference type="GO" id="GO:0015450">
    <property type="term" value="F:protein-transporting ATPase activity"/>
    <property type="evidence" value="ECO:0007669"/>
    <property type="project" value="InterPro"/>
</dbReference>
<comment type="similarity">
    <text evidence="10">Belongs to the SecD/SecF family. SecF subfamily.</text>
</comment>
<dbReference type="InterPro" id="IPR022645">
    <property type="entry name" value="SecD/SecF_bac"/>
</dbReference>
<keyword evidence="3 9" id="KW-1003">Cell membrane</keyword>
<feature type="transmembrane region" description="Helical" evidence="9">
    <location>
        <begin position="947"/>
        <end position="968"/>
    </location>
</feature>
<dbReference type="PRINTS" id="PR01755">
    <property type="entry name" value="SECFTRNLCASE"/>
</dbReference>
<feature type="transmembrane region" description="Helical" evidence="9">
    <location>
        <begin position="1066"/>
        <end position="1092"/>
    </location>
</feature>
<dbReference type="EMBL" id="CP036349">
    <property type="protein sequence ID" value="QDV75468.1"/>
    <property type="molecule type" value="Genomic_DNA"/>
</dbReference>
<comment type="subunit">
    <text evidence="10">Forms a complex with SecD. Part of the essential Sec protein translocation apparatus which comprises SecA, SecYEG and auxiliary proteins SecDF. Other proteins may also be involved.</text>
</comment>
<keyword evidence="6 9" id="KW-1133">Transmembrane helix</keyword>
<feature type="transmembrane region" description="Helical" evidence="9">
    <location>
        <begin position="172"/>
        <end position="191"/>
    </location>
</feature>
<feature type="domain" description="SecDF P1 head subdomain" evidence="13">
    <location>
        <begin position="376"/>
        <end position="489"/>
    </location>
</feature>
<feature type="transmembrane region" description="Helical" evidence="9">
    <location>
        <begin position="1042"/>
        <end position="1060"/>
    </location>
</feature>
<keyword evidence="7 9" id="KW-0811">Translocation</keyword>
<comment type="subcellular location">
    <subcellularLocation>
        <location evidence="1 9">Cell membrane</location>
        <topology evidence="1 9">Multi-pass membrane protein</topology>
    </subcellularLocation>
</comment>
<feature type="region of interest" description="Disordered" evidence="11">
    <location>
        <begin position="228"/>
        <end position="256"/>
    </location>
</feature>
<feature type="transmembrane region" description="Helical" evidence="9">
    <location>
        <begin position="21"/>
        <end position="40"/>
    </location>
</feature>
<dbReference type="HAMAP" id="MF_01464_B">
    <property type="entry name" value="SecF_B"/>
    <property type="match status" value="1"/>
</dbReference>
<dbReference type="SUPFAM" id="SSF82866">
    <property type="entry name" value="Multidrug efflux transporter AcrB transmembrane domain"/>
    <property type="match status" value="2"/>
</dbReference>